<evidence type="ECO:0000313" key="3">
    <source>
        <dbReference type="EMBL" id="MCK2217996.1"/>
    </source>
</evidence>
<dbReference type="PANTHER" id="PTHR14136:SF17">
    <property type="entry name" value="BTB_POZ DOMAIN-CONTAINING PROTEIN KCTD9"/>
    <property type="match status" value="1"/>
</dbReference>
<dbReference type="PANTHER" id="PTHR14136">
    <property type="entry name" value="BTB_POZ DOMAIN-CONTAINING PROTEIN KCTD9"/>
    <property type="match status" value="1"/>
</dbReference>
<protein>
    <submittedName>
        <fullName evidence="3">Pentapeptide repeat-containing protein</fullName>
    </submittedName>
</protein>
<evidence type="ECO:0000313" key="4">
    <source>
        <dbReference type="Proteomes" id="UP001317259"/>
    </source>
</evidence>
<feature type="compositionally biased region" description="Pro residues" evidence="1">
    <location>
        <begin position="102"/>
        <end position="115"/>
    </location>
</feature>
<feature type="transmembrane region" description="Helical" evidence="2">
    <location>
        <begin position="128"/>
        <end position="147"/>
    </location>
</feature>
<keyword evidence="4" id="KW-1185">Reference proteome</keyword>
<accession>A0ABT0G1L7</accession>
<dbReference type="Gene3D" id="2.160.20.80">
    <property type="entry name" value="E3 ubiquitin-protein ligase SopA"/>
    <property type="match status" value="1"/>
</dbReference>
<sequence>MTSRQARRLRALIWSISVVVITVITTATVYLLAPAAYRLALSAPADSWWQPALKWLPRYLLPPYSAADLPPVALTVLAAVTLLAVTTRRLTPTLHRRLTPEPAEPPDSEPCPPDEGSPSTRGPHLSRLGTWASVLGLLLAAGGLAYTSRSTGPSTPRDRPGTDTYTEAVSQLASSKLEVRLNAIHTLRRLAQQSPHDRVTTADLMAAYVRRHESTFKAPPSARPATDVQMALNVLGSVYDTPSTEPGHDWVCACNLARIRVPGADLTGLNLDTAVLTRADLHGARLTGADLTYADLSGADLSRAHLGNADLPNAVLFTANLREANLTAADLSGVDLFEADLRGASLSWANLSGVDLFNADLRGADASHANLSGANLSGADLRKARLIGATLHSADLTGTNLKGADLTSADLTDADLRGVDLSQTTLDPTALSRAKTNESTKLPAEAPTP</sequence>
<name>A0ABT0G1L7_9ACTN</name>
<evidence type="ECO:0000256" key="2">
    <source>
        <dbReference type="SAM" id="Phobius"/>
    </source>
</evidence>
<dbReference type="RefSeq" id="WP_242375712.1">
    <property type="nucleotide sequence ID" value="NZ_JAKRKC020000001.1"/>
</dbReference>
<gene>
    <name evidence="3" type="ORF">MF672_030010</name>
</gene>
<dbReference type="Pfam" id="PF00805">
    <property type="entry name" value="Pentapeptide"/>
    <property type="match status" value="4"/>
</dbReference>
<dbReference type="EMBL" id="JAKRKC020000001">
    <property type="protein sequence ID" value="MCK2217996.1"/>
    <property type="molecule type" value="Genomic_DNA"/>
</dbReference>
<feature type="region of interest" description="Disordered" evidence="1">
    <location>
        <begin position="93"/>
        <end position="125"/>
    </location>
</feature>
<feature type="transmembrane region" description="Helical" evidence="2">
    <location>
        <begin position="69"/>
        <end position="87"/>
    </location>
</feature>
<comment type="caution">
    <text evidence="3">The sequence shown here is derived from an EMBL/GenBank/DDBJ whole genome shotgun (WGS) entry which is preliminary data.</text>
</comment>
<proteinExistence type="predicted"/>
<dbReference type="InterPro" id="IPR051082">
    <property type="entry name" value="Pentapeptide-BTB/POZ_domain"/>
</dbReference>
<keyword evidence="2" id="KW-0472">Membrane</keyword>
<dbReference type="SUPFAM" id="SSF141571">
    <property type="entry name" value="Pentapeptide repeat-like"/>
    <property type="match status" value="1"/>
</dbReference>
<dbReference type="InterPro" id="IPR001646">
    <property type="entry name" value="5peptide_repeat"/>
</dbReference>
<keyword evidence="2" id="KW-0812">Transmembrane</keyword>
<keyword evidence="2" id="KW-1133">Transmembrane helix</keyword>
<evidence type="ECO:0000256" key="1">
    <source>
        <dbReference type="SAM" id="MobiDB-lite"/>
    </source>
</evidence>
<feature type="region of interest" description="Disordered" evidence="1">
    <location>
        <begin position="427"/>
        <end position="449"/>
    </location>
</feature>
<dbReference type="Proteomes" id="UP001317259">
    <property type="component" value="Unassembled WGS sequence"/>
</dbReference>
<reference evidence="3 4" key="1">
    <citation type="submission" date="2022-04" db="EMBL/GenBank/DDBJ databases">
        <title>Genome draft of Actinomadura sp. ATCC 31491.</title>
        <authorList>
            <person name="Shi X."/>
            <person name="Du Y."/>
        </authorList>
    </citation>
    <scope>NUCLEOTIDE SEQUENCE [LARGE SCALE GENOMIC DNA]</scope>
    <source>
        <strain evidence="3 4">ATCC 31491</strain>
    </source>
</reference>
<feature type="transmembrane region" description="Helical" evidence="2">
    <location>
        <begin position="12"/>
        <end position="33"/>
    </location>
</feature>
<organism evidence="3 4">
    <name type="scientific">Actinomadura luzonensis</name>
    <dbReference type="NCBI Taxonomy" id="2805427"/>
    <lineage>
        <taxon>Bacteria</taxon>
        <taxon>Bacillati</taxon>
        <taxon>Actinomycetota</taxon>
        <taxon>Actinomycetes</taxon>
        <taxon>Streptosporangiales</taxon>
        <taxon>Thermomonosporaceae</taxon>
        <taxon>Actinomadura</taxon>
    </lineage>
</organism>